<reference evidence="3 4" key="1">
    <citation type="submission" date="2016-05" db="EMBL/GenBank/DDBJ databases">
        <title>Genome sequencing reveals origins of a unique bacterial endosymbiosis in the earliest lineages of terrestrial Fungi.</title>
        <authorList>
            <consortium name="DOE Joint Genome Institute"/>
            <person name="Uehling J."/>
            <person name="Gryganskyi A."/>
            <person name="Hameed K."/>
            <person name="Tschaplinski T."/>
            <person name="Misztal P."/>
            <person name="Wu S."/>
            <person name="Desiro A."/>
            <person name="Vande Pol N."/>
            <person name="Du Z.-Y."/>
            <person name="Zienkiewicz A."/>
            <person name="Zienkiewicz K."/>
            <person name="Morin E."/>
            <person name="Tisserant E."/>
            <person name="Splivallo R."/>
            <person name="Hainaut M."/>
            <person name="Henrissat B."/>
            <person name="Ohm R."/>
            <person name="Kuo A."/>
            <person name="Yan J."/>
            <person name="Lipzen A."/>
            <person name="Nolan M."/>
            <person name="Labutti K."/>
            <person name="Barry K."/>
            <person name="Goldstein A."/>
            <person name="Labbe J."/>
            <person name="Schadt C."/>
            <person name="Tuskan G."/>
            <person name="Grigoriev I."/>
            <person name="Martin F."/>
            <person name="Vilgalys R."/>
            <person name="Bonito G."/>
        </authorList>
    </citation>
    <scope>NUCLEOTIDE SEQUENCE [LARGE SCALE GENOMIC DNA]</scope>
    <source>
        <strain evidence="3 4">AG-77</strain>
    </source>
</reference>
<protein>
    <recommendedName>
        <fullName evidence="2">Zn(2)-C6 fungal-type domain-containing protein</fullName>
    </recommendedName>
</protein>
<feature type="compositionally biased region" description="Polar residues" evidence="1">
    <location>
        <begin position="234"/>
        <end position="243"/>
    </location>
</feature>
<dbReference type="EMBL" id="KV442058">
    <property type="protein sequence ID" value="OAQ27331.1"/>
    <property type="molecule type" value="Genomic_DNA"/>
</dbReference>
<feature type="compositionally biased region" description="Low complexity" evidence="1">
    <location>
        <begin position="51"/>
        <end position="61"/>
    </location>
</feature>
<dbReference type="InterPro" id="IPR001138">
    <property type="entry name" value="Zn2Cys6_DnaBD"/>
</dbReference>
<feature type="compositionally biased region" description="Low complexity" evidence="1">
    <location>
        <begin position="70"/>
        <end position="84"/>
    </location>
</feature>
<dbReference type="CDD" id="cd00067">
    <property type="entry name" value="GAL4"/>
    <property type="match status" value="1"/>
</dbReference>
<feature type="compositionally biased region" description="Low complexity" evidence="1">
    <location>
        <begin position="220"/>
        <end position="230"/>
    </location>
</feature>
<evidence type="ECO:0000313" key="3">
    <source>
        <dbReference type="EMBL" id="OAQ27331.1"/>
    </source>
</evidence>
<feature type="compositionally biased region" description="Polar residues" evidence="1">
    <location>
        <begin position="317"/>
        <end position="336"/>
    </location>
</feature>
<name>A0A197JSA5_9FUNG</name>
<dbReference type="Pfam" id="PF00172">
    <property type="entry name" value="Zn_clus"/>
    <property type="match status" value="1"/>
</dbReference>
<dbReference type="InterPro" id="IPR036864">
    <property type="entry name" value="Zn2-C6_fun-type_DNA-bd_sf"/>
</dbReference>
<feature type="compositionally biased region" description="Low complexity" evidence="1">
    <location>
        <begin position="93"/>
        <end position="112"/>
    </location>
</feature>
<dbReference type="AlphaFoldDB" id="A0A197JSA5"/>
<feature type="compositionally biased region" description="Low complexity" evidence="1">
    <location>
        <begin position="164"/>
        <end position="190"/>
    </location>
</feature>
<dbReference type="STRING" id="1314771.A0A197JSA5"/>
<feature type="compositionally biased region" description="Gly residues" evidence="1">
    <location>
        <begin position="575"/>
        <end position="585"/>
    </location>
</feature>
<dbReference type="GO" id="GO:0008270">
    <property type="term" value="F:zinc ion binding"/>
    <property type="evidence" value="ECO:0007669"/>
    <property type="project" value="InterPro"/>
</dbReference>
<dbReference type="SMART" id="SM00066">
    <property type="entry name" value="GAL4"/>
    <property type="match status" value="1"/>
</dbReference>
<feature type="region of interest" description="Disordered" evidence="1">
    <location>
        <begin position="532"/>
        <end position="600"/>
    </location>
</feature>
<evidence type="ECO:0000256" key="1">
    <source>
        <dbReference type="SAM" id="MobiDB-lite"/>
    </source>
</evidence>
<feature type="compositionally biased region" description="Basic residues" evidence="1">
    <location>
        <begin position="558"/>
        <end position="571"/>
    </location>
</feature>
<sequence length="600" mass="61413">MPGDQAKGSIEKDLQGNSRPRTARTSDSSAEHQPSTPSLTKLGSALPETIASLSPPASPSASKDDEDHPSPSSSSSTPTPASVSGNSKSWANPSTGSSSPSSARGPQGPRPGVYRPCARCRVKKTKCDRMKPSCSNCDKAGPEAICVYDNDEPTPGVLTIAPQASSSSFQSSSASTTTTVLPTAAGATTTSDQPSSASKKEPGPSRKPAAQDGSSSSTIKSKGAGSTSAGGNHGNNVSTSPGAASSKAVGNGHSTRSNDKSKKAATALSNTPSPLGATTTSSSATNAGSATTTASRGSEDIEPPQKKIKTGSGLAEGNTSTMKPSPLRSSITTASVSVHPKSIPGAKKSSQPSEETVDIETVETIEDEVVSELSIADANKDVKMEDATEANGESRNPSSGAGASQSTSGTGGAGTPRSKKQAKGITTSSGGGASSRIMTDLPTAKPPAPFVIDKNQKARKWGRSSGVFQTLGGELSLPFWTSDQEMLLNEPRPFFVQRTYTLNTTPTTTGNSATATNLARIAVLNQMDNGFYNYDTPERGSTPESGDSSPAPQPVLPSKKKKMKVAQRGIRKSQGGDGNSNGGGSQRRRQLLRPTLASRR</sequence>
<feature type="domain" description="Zn(2)-C6 fungal-type" evidence="2">
    <location>
        <begin position="116"/>
        <end position="148"/>
    </location>
</feature>
<feature type="region of interest" description="Disordered" evidence="1">
    <location>
        <begin position="153"/>
        <end position="450"/>
    </location>
</feature>
<organism evidence="3 4">
    <name type="scientific">Linnemannia elongata AG-77</name>
    <dbReference type="NCBI Taxonomy" id="1314771"/>
    <lineage>
        <taxon>Eukaryota</taxon>
        <taxon>Fungi</taxon>
        <taxon>Fungi incertae sedis</taxon>
        <taxon>Mucoromycota</taxon>
        <taxon>Mortierellomycotina</taxon>
        <taxon>Mortierellomycetes</taxon>
        <taxon>Mortierellales</taxon>
        <taxon>Mortierellaceae</taxon>
        <taxon>Linnemannia</taxon>
    </lineage>
</organism>
<keyword evidence="4" id="KW-1185">Reference proteome</keyword>
<dbReference type="OrthoDB" id="4748970at2759"/>
<evidence type="ECO:0000259" key="2">
    <source>
        <dbReference type="PROSITE" id="PS50048"/>
    </source>
</evidence>
<feature type="compositionally biased region" description="Acidic residues" evidence="1">
    <location>
        <begin position="355"/>
        <end position="370"/>
    </location>
</feature>
<gene>
    <name evidence="3" type="ORF">K457DRAFT_630381</name>
</gene>
<feature type="compositionally biased region" description="Low complexity" evidence="1">
    <location>
        <begin position="398"/>
        <end position="408"/>
    </location>
</feature>
<evidence type="ECO:0000313" key="4">
    <source>
        <dbReference type="Proteomes" id="UP000078512"/>
    </source>
</evidence>
<dbReference type="Gene3D" id="4.10.240.10">
    <property type="entry name" value="Zn(2)-C6 fungal-type DNA-binding domain"/>
    <property type="match status" value="1"/>
</dbReference>
<dbReference type="Proteomes" id="UP000078512">
    <property type="component" value="Unassembled WGS sequence"/>
</dbReference>
<feature type="compositionally biased region" description="Polar residues" evidence="1">
    <location>
        <begin position="15"/>
        <end position="41"/>
    </location>
</feature>
<feature type="region of interest" description="Disordered" evidence="1">
    <location>
        <begin position="1"/>
        <end position="117"/>
    </location>
</feature>
<feature type="compositionally biased region" description="Low complexity" evidence="1">
    <location>
        <begin position="276"/>
        <end position="295"/>
    </location>
</feature>
<dbReference type="SUPFAM" id="SSF57701">
    <property type="entry name" value="Zn2/Cys6 DNA-binding domain"/>
    <property type="match status" value="1"/>
</dbReference>
<proteinExistence type="predicted"/>
<accession>A0A197JSA5</accession>
<dbReference type="GO" id="GO:0000981">
    <property type="term" value="F:DNA-binding transcription factor activity, RNA polymerase II-specific"/>
    <property type="evidence" value="ECO:0007669"/>
    <property type="project" value="InterPro"/>
</dbReference>
<dbReference type="PROSITE" id="PS50048">
    <property type="entry name" value="ZN2_CY6_FUNGAL_2"/>
    <property type="match status" value="1"/>
</dbReference>